<feature type="non-terminal residue" evidence="1">
    <location>
        <position position="146"/>
    </location>
</feature>
<protein>
    <submittedName>
        <fullName evidence="1">SprB repeat-containing protein</fullName>
    </submittedName>
</protein>
<organism evidence="1 2">
    <name type="scientific">Tenacibaculum pelagium</name>
    <dbReference type="NCBI Taxonomy" id="2759527"/>
    <lineage>
        <taxon>Bacteria</taxon>
        <taxon>Pseudomonadati</taxon>
        <taxon>Bacteroidota</taxon>
        <taxon>Flavobacteriia</taxon>
        <taxon>Flavobacteriales</taxon>
        <taxon>Flavobacteriaceae</taxon>
        <taxon>Tenacibaculum</taxon>
    </lineage>
</organism>
<dbReference type="Gene3D" id="2.60.40.740">
    <property type="match status" value="1"/>
</dbReference>
<evidence type="ECO:0000313" key="2">
    <source>
        <dbReference type="Proteomes" id="UP000563906"/>
    </source>
</evidence>
<gene>
    <name evidence="1" type="ORF">H3Z83_12835</name>
</gene>
<dbReference type="Proteomes" id="UP000563906">
    <property type="component" value="Unassembled WGS sequence"/>
</dbReference>
<evidence type="ECO:0000313" key="1">
    <source>
        <dbReference type="EMBL" id="MBA6157396.1"/>
    </source>
</evidence>
<accession>A0A839ASE1</accession>
<keyword evidence="2" id="KW-1185">Reference proteome</keyword>
<dbReference type="EMBL" id="JACGLS010000017">
    <property type="protein sequence ID" value="MBA6157396.1"/>
    <property type="molecule type" value="Genomic_DNA"/>
</dbReference>
<name>A0A839ASE1_9FLAO</name>
<dbReference type="AlphaFoldDB" id="A0A839ASE1"/>
<sequence>TYLWSTGTNTVSLQGVKAGSYMLTVVDANGCRVISETKLITPPVLELVTEKIDNVTGYSLSNGRIKTEFKGGTLPYTYQWTDSTGKILSETSNTISGLIAGTYNLIIRDSKDCSLSFVYEVEQPDELEVSIEEKSIISCQGSNDGV</sequence>
<comment type="caution">
    <text evidence="1">The sequence shown here is derived from an EMBL/GenBank/DDBJ whole genome shotgun (WGS) entry which is preliminary data.</text>
</comment>
<feature type="non-terminal residue" evidence="1">
    <location>
        <position position="1"/>
    </location>
</feature>
<reference evidence="1 2" key="1">
    <citation type="submission" date="2020-07" db="EMBL/GenBank/DDBJ databases">
        <title>Bacterium isolated from marine sediment.</title>
        <authorList>
            <person name="Shang D."/>
            <person name="Du Z.-J."/>
        </authorList>
    </citation>
    <scope>NUCLEOTIDE SEQUENCE [LARGE SCALE GENOMIC DNA]</scope>
    <source>
        <strain evidence="1 2">S7007</strain>
    </source>
</reference>
<proteinExistence type="predicted"/>